<protein>
    <recommendedName>
        <fullName evidence="3">HTH araC/xylS-type domain-containing protein</fullName>
    </recommendedName>
</protein>
<proteinExistence type="predicted"/>
<sequence length="289" mass="30505">MSNHAAFPQRSYHRIELAVPALVEHAWVVRDAGGERELLLPDGRGLLHLVVGEPGTVVDALTGARRTDGDGVRGPATHVAVRDQPGPAVRLGVQLHPLAMSALRAGAPAARLVAHEHGVRELLPDAVTEHARTALGAGDDERAARLVVEALVAAARSGAAGQPSGVDTGPDRDRTTFAEVVAHVDAERGLVAPGDLARAQGVTVSDLHRWSVRYLGVPPEAYLAAVRFTGFVRQAVGPGPVTPADTLAALRWYAQAGQPPREVERFTGLTPVELRRVEERVEALVPSGV</sequence>
<dbReference type="EMBL" id="JAHBOH010000002">
    <property type="protein sequence ID" value="MBT0995758.1"/>
    <property type="molecule type" value="Genomic_DNA"/>
</dbReference>
<evidence type="ECO:0000313" key="1">
    <source>
        <dbReference type="EMBL" id="MBT0995758.1"/>
    </source>
</evidence>
<dbReference type="Proteomes" id="UP000722125">
    <property type="component" value="Unassembled WGS sequence"/>
</dbReference>
<evidence type="ECO:0008006" key="3">
    <source>
        <dbReference type="Google" id="ProtNLM"/>
    </source>
</evidence>
<keyword evidence="2" id="KW-1185">Reference proteome</keyword>
<comment type="caution">
    <text evidence="1">The sequence shown here is derived from an EMBL/GenBank/DDBJ whole genome shotgun (WGS) entry which is preliminary data.</text>
</comment>
<evidence type="ECO:0000313" key="2">
    <source>
        <dbReference type="Proteomes" id="UP000722125"/>
    </source>
</evidence>
<dbReference type="RefSeq" id="WP_214352909.1">
    <property type="nucleotide sequence ID" value="NZ_JAHBOH010000002.1"/>
</dbReference>
<gene>
    <name evidence="1" type="ORF">KIN34_15875</name>
</gene>
<name>A0ABS5U2Y2_9CELL</name>
<reference evidence="1 2" key="1">
    <citation type="submission" date="2021-05" db="EMBL/GenBank/DDBJ databases">
        <title>Description of Cellulomonas sp. DKR-3 sp. nov.</title>
        <authorList>
            <person name="Dahal R.H."/>
            <person name="Chaudhary D.K."/>
        </authorList>
    </citation>
    <scope>NUCLEOTIDE SEQUENCE [LARGE SCALE GENOMIC DNA]</scope>
    <source>
        <strain evidence="1 2">DKR-3</strain>
    </source>
</reference>
<accession>A0ABS5U2Y2</accession>
<organism evidence="1 2">
    <name type="scientific">Cellulomonas fulva</name>
    <dbReference type="NCBI Taxonomy" id="2835530"/>
    <lineage>
        <taxon>Bacteria</taxon>
        <taxon>Bacillati</taxon>
        <taxon>Actinomycetota</taxon>
        <taxon>Actinomycetes</taxon>
        <taxon>Micrococcales</taxon>
        <taxon>Cellulomonadaceae</taxon>
        <taxon>Cellulomonas</taxon>
    </lineage>
</organism>